<sequence>MQVRPSRSRSPRGVQGGFSLIEVLIAILVLGVGLLGFALMQTMNVRFVQSANYRTQATNLTYEMLDQLRVNRKMAPVYVGDYTATTSSKNCLPPTGKDISKDAFTLDWRCRLGKALGDGATGKVTRNGDQYSVSVSWGDERWNADAGDTTFTARSGL</sequence>
<keyword evidence="1" id="KW-0472">Membrane</keyword>
<dbReference type="Pfam" id="PF07963">
    <property type="entry name" value="N_methyl"/>
    <property type="match status" value="1"/>
</dbReference>
<dbReference type="InterPro" id="IPR012902">
    <property type="entry name" value="N_methyl_site"/>
</dbReference>
<keyword evidence="1" id="KW-0812">Transmembrane</keyword>
<feature type="transmembrane region" description="Helical" evidence="1">
    <location>
        <begin position="20"/>
        <end position="40"/>
    </location>
</feature>
<accession>A0A0L8ADI1</accession>
<dbReference type="EMBL" id="AJLO02000011">
    <property type="protein sequence ID" value="KOF00443.1"/>
    <property type="molecule type" value="Genomic_DNA"/>
</dbReference>
<comment type="caution">
    <text evidence="2">The sequence shown here is derived from an EMBL/GenBank/DDBJ whole genome shotgun (WGS) entry which is preliminary data.</text>
</comment>
<keyword evidence="1" id="KW-1133">Transmembrane helix</keyword>
<gene>
    <name evidence="2" type="ORF">W7K_04645</name>
</gene>
<reference evidence="2 3" key="1">
    <citation type="journal article" date="2012" name="J. Bacteriol.">
        <title>Genome sequence of a novel nicotine-degrading strain, Pseudomonas geniculata N1.</title>
        <authorList>
            <person name="Tang H."/>
            <person name="Yu H."/>
            <person name="Tai C."/>
            <person name="Huang K."/>
            <person name="Liu Y."/>
            <person name="Wang L."/>
            <person name="Yao Y."/>
            <person name="Wu G."/>
            <person name="Xu P."/>
        </authorList>
    </citation>
    <scope>NUCLEOTIDE SEQUENCE [LARGE SCALE GENOMIC DNA]</scope>
    <source>
        <strain evidence="2 3">N1</strain>
    </source>
</reference>
<protein>
    <submittedName>
        <fullName evidence="2">Pilus assembly protein PilV</fullName>
    </submittedName>
</protein>
<organism evidence="2 3">
    <name type="scientific">Stenotrophomonas geniculata N1</name>
    <dbReference type="NCBI Taxonomy" id="1167641"/>
    <lineage>
        <taxon>Bacteria</taxon>
        <taxon>Pseudomonadati</taxon>
        <taxon>Pseudomonadota</taxon>
        <taxon>Gammaproteobacteria</taxon>
        <taxon>Lysobacterales</taxon>
        <taxon>Lysobacteraceae</taxon>
        <taxon>Stenotrophomonas</taxon>
    </lineage>
</organism>
<dbReference type="AlphaFoldDB" id="A0A0L8ADI1"/>
<dbReference type="OrthoDB" id="8547299at2"/>
<dbReference type="NCBIfam" id="TIGR02523">
    <property type="entry name" value="type_IV_pilV"/>
    <property type="match status" value="1"/>
</dbReference>
<name>A0A0L8ADI1_9GAMM</name>
<evidence type="ECO:0000313" key="2">
    <source>
        <dbReference type="EMBL" id="KOF00443.1"/>
    </source>
</evidence>
<dbReference type="Proteomes" id="UP000036890">
    <property type="component" value="Unassembled WGS sequence"/>
</dbReference>
<evidence type="ECO:0000313" key="3">
    <source>
        <dbReference type="Proteomes" id="UP000036890"/>
    </source>
</evidence>
<proteinExistence type="predicted"/>
<dbReference type="InterPro" id="IPR013362">
    <property type="entry name" value="Pilus_4_PilV"/>
</dbReference>
<evidence type="ECO:0000256" key="1">
    <source>
        <dbReference type="SAM" id="Phobius"/>
    </source>
</evidence>
<dbReference type="NCBIfam" id="TIGR02532">
    <property type="entry name" value="IV_pilin_GFxxxE"/>
    <property type="match status" value="1"/>
</dbReference>